<proteinExistence type="predicted"/>
<evidence type="ECO:0000313" key="10">
    <source>
        <dbReference type="EMBL" id="RCK71054.1"/>
    </source>
</evidence>
<evidence type="ECO:0000256" key="3">
    <source>
        <dbReference type="ARBA" id="ARBA00022490"/>
    </source>
</evidence>
<evidence type="ECO:0000256" key="4">
    <source>
        <dbReference type="ARBA" id="ARBA00022618"/>
    </source>
</evidence>
<dbReference type="Proteomes" id="UP000252770">
    <property type="component" value="Unassembled WGS sequence"/>
</dbReference>
<evidence type="ECO:0000256" key="9">
    <source>
        <dbReference type="SAM" id="MobiDB-lite"/>
    </source>
</evidence>
<reference evidence="10 11" key="1">
    <citation type="submission" date="2018-07" db="EMBL/GenBank/DDBJ databases">
        <title>Desertimonas flava gen. nov. sp. nov.</title>
        <authorList>
            <person name="Liu S."/>
        </authorList>
    </citation>
    <scope>NUCLEOTIDE SEQUENCE [LARGE SCALE GENOMIC DNA]</scope>
    <source>
        <strain evidence="10 11">16Sb5-5</strain>
    </source>
</reference>
<feature type="coiled-coil region" evidence="8">
    <location>
        <begin position="219"/>
        <end position="264"/>
    </location>
</feature>
<dbReference type="Pfam" id="PF05103">
    <property type="entry name" value="DivIVA"/>
    <property type="match status" value="1"/>
</dbReference>
<dbReference type="RefSeq" id="WP_114124757.1">
    <property type="nucleotide sequence ID" value="NZ_QOUI01000001.1"/>
</dbReference>
<dbReference type="GO" id="GO:0005737">
    <property type="term" value="C:cytoplasm"/>
    <property type="evidence" value="ECO:0007669"/>
    <property type="project" value="UniProtKB-SubCell"/>
</dbReference>
<keyword evidence="3" id="KW-0963">Cytoplasm</keyword>
<dbReference type="GO" id="GO:0051301">
    <property type="term" value="P:cell division"/>
    <property type="evidence" value="ECO:0007669"/>
    <property type="project" value="UniProtKB-KW"/>
</dbReference>
<keyword evidence="6" id="KW-0131">Cell cycle</keyword>
<evidence type="ECO:0000256" key="7">
    <source>
        <dbReference type="ARBA" id="ARBA00031737"/>
    </source>
</evidence>
<feature type="coiled-coil region" evidence="8">
    <location>
        <begin position="39"/>
        <end position="66"/>
    </location>
</feature>
<keyword evidence="5 8" id="KW-0175">Coiled coil</keyword>
<protein>
    <recommendedName>
        <fullName evidence="2">Cell wall synthesis protein Wag31</fullName>
    </recommendedName>
    <alternativeName>
        <fullName evidence="7">Antigen 84</fullName>
    </alternativeName>
</protein>
<keyword evidence="11" id="KW-1185">Reference proteome</keyword>
<evidence type="ECO:0000256" key="1">
    <source>
        <dbReference type="ARBA" id="ARBA00004496"/>
    </source>
</evidence>
<feature type="compositionally biased region" description="Low complexity" evidence="9">
    <location>
        <begin position="351"/>
        <end position="360"/>
    </location>
</feature>
<evidence type="ECO:0000256" key="6">
    <source>
        <dbReference type="ARBA" id="ARBA00023306"/>
    </source>
</evidence>
<comment type="caution">
    <text evidence="10">The sequence shown here is derived from an EMBL/GenBank/DDBJ whole genome shotgun (WGS) entry which is preliminary data.</text>
</comment>
<feature type="coiled-coil region" evidence="8">
    <location>
        <begin position="292"/>
        <end position="326"/>
    </location>
</feature>
<comment type="subcellular location">
    <subcellularLocation>
        <location evidence="1">Cytoplasm</location>
    </subcellularLocation>
</comment>
<evidence type="ECO:0000256" key="2">
    <source>
        <dbReference type="ARBA" id="ARBA00018787"/>
    </source>
</evidence>
<evidence type="ECO:0000256" key="5">
    <source>
        <dbReference type="ARBA" id="ARBA00023054"/>
    </source>
</evidence>
<gene>
    <name evidence="10" type="ORF">DT076_00815</name>
</gene>
<feature type="coiled-coil region" evidence="8">
    <location>
        <begin position="95"/>
        <end position="133"/>
    </location>
</feature>
<feature type="region of interest" description="Disordered" evidence="9">
    <location>
        <begin position="345"/>
        <end position="495"/>
    </location>
</feature>
<evidence type="ECO:0000256" key="8">
    <source>
        <dbReference type="SAM" id="Coils"/>
    </source>
</evidence>
<name>A0A367YYX9_9ACTN</name>
<accession>A0A367YYX9</accession>
<sequence>MTVEQPGQGLEMFFDQSDATRFRQVRFGGYDKGEVDQFLVETERRVQAQQQRILRLEAQLAEAQQEEQTVPLAEPQQDIGHRAQGILQMAEEEGRQRKEAAAVEAENILTEARRQARELLEQAERDAEDVRLTTQAHADTLRARLERETGDVVARAGTEAAQLLERAHQQAAMLEQEAATLAERTREAALRDADVTRQEALTQAVQWRLEAEQTRSQLLTTLQAEHEEAQAALQASMAERAAATEQANRELAEMVAEAARIRSAAVTEADETRARMLRETEQQITVARQQARISMERNTERHNQAIEALRREITSLQQRRQAIVDQLSNLSAMVTATAGQFSGPDLDLDDAATAAPAGADEPTTQLPPVATAQLDGPAADGTGPDPETLVDAPVVADGAAAGPSDGTDQPQPTGDAPDVTTVDLEPVDGHDASADDAEDIGTGQGGDRHGPQARPGAGRPGGRQHRGGGPGRTPGNGSSERSSGTGRPAGTRPGR</sequence>
<evidence type="ECO:0000313" key="11">
    <source>
        <dbReference type="Proteomes" id="UP000252770"/>
    </source>
</evidence>
<feature type="compositionally biased region" description="Low complexity" evidence="9">
    <location>
        <begin position="390"/>
        <end position="406"/>
    </location>
</feature>
<dbReference type="InterPro" id="IPR007793">
    <property type="entry name" value="DivIVA_fam"/>
</dbReference>
<keyword evidence="4" id="KW-0132">Cell division</keyword>
<feature type="compositionally biased region" description="Low complexity" evidence="9">
    <location>
        <begin position="484"/>
        <end position="495"/>
    </location>
</feature>
<organism evidence="10 11">
    <name type="scientific">Desertihabitans brevis</name>
    <dbReference type="NCBI Taxonomy" id="2268447"/>
    <lineage>
        <taxon>Bacteria</taxon>
        <taxon>Bacillati</taxon>
        <taxon>Actinomycetota</taxon>
        <taxon>Actinomycetes</taxon>
        <taxon>Propionibacteriales</taxon>
        <taxon>Propionibacteriaceae</taxon>
        <taxon>Desertihabitans</taxon>
    </lineage>
</organism>
<dbReference type="EMBL" id="QOUI01000001">
    <property type="protein sequence ID" value="RCK71054.1"/>
    <property type="molecule type" value="Genomic_DNA"/>
</dbReference>
<dbReference type="AlphaFoldDB" id="A0A367YYX9"/>
<dbReference type="NCBIfam" id="TIGR03544">
    <property type="entry name" value="DivI1A_domain"/>
    <property type="match status" value="1"/>
</dbReference>
<dbReference type="InterPro" id="IPR019933">
    <property type="entry name" value="DivIVA_domain"/>
</dbReference>
<dbReference type="Gene3D" id="6.10.250.660">
    <property type="match status" value="1"/>
</dbReference>